<sequence length="252" mass="29235">MAYSNISHHIPCYEIITENALWAIKKDDDLLGYALHCLYIAAILDLPSDDRGRCEFIDYGRRCYMHNDIIQQIDKFENEYQAIKAIEWYTQTSGFPNRFVNETCRTLSMARFFKIRYYLKNIHIQLEKLHSDTVNWVPPVLPVYRGEVVSLELHQKLSANVGQRFLTTAFLSTTCSRKVADMFCASDQDQHQVESDKVSVIYTILISTKTTQQKAFVDIQDHSTKKYEYEILMPIGTLLQSLAMRKREASGP</sequence>
<comment type="caution">
    <text evidence="2">The sequence shown here is derived from an EMBL/GenBank/DDBJ whole genome shotgun (WGS) entry which is preliminary data.</text>
</comment>
<reference evidence="2" key="1">
    <citation type="submission" date="2021-02" db="EMBL/GenBank/DDBJ databases">
        <authorList>
            <person name="Nowell W R."/>
        </authorList>
    </citation>
    <scope>NUCLEOTIDE SEQUENCE</scope>
</reference>
<dbReference type="AlphaFoldDB" id="A0A819WUK9"/>
<name>A0A819WUK9_9BILA</name>
<evidence type="ECO:0000313" key="3">
    <source>
        <dbReference type="Proteomes" id="UP000663868"/>
    </source>
</evidence>
<accession>A0A819WUK9</accession>
<dbReference type="EMBL" id="CAJNOE010000290">
    <property type="protein sequence ID" value="CAF1123045.1"/>
    <property type="molecule type" value="Genomic_DNA"/>
</dbReference>
<dbReference type="Proteomes" id="UP000663860">
    <property type="component" value="Unassembled WGS sequence"/>
</dbReference>
<evidence type="ECO:0000313" key="1">
    <source>
        <dbReference type="EMBL" id="CAF1123045.1"/>
    </source>
</evidence>
<evidence type="ECO:0000313" key="2">
    <source>
        <dbReference type="EMBL" id="CAF4127896.1"/>
    </source>
</evidence>
<dbReference type="Gene3D" id="3.90.176.10">
    <property type="entry name" value="Toxin ADP-ribosyltransferase, Chain A, domain 1"/>
    <property type="match status" value="1"/>
</dbReference>
<gene>
    <name evidence="1" type="ORF">IZO911_LOCUS24254</name>
    <name evidence="2" type="ORF">KXQ929_LOCUS36010</name>
</gene>
<dbReference type="Proteomes" id="UP000663868">
    <property type="component" value="Unassembled WGS sequence"/>
</dbReference>
<dbReference type="EMBL" id="CAJOBB010005422">
    <property type="protein sequence ID" value="CAF4127896.1"/>
    <property type="molecule type" value="Genomic_DNA"/>
</dbReference>
<organism evidence="2 3">
    <name type="scientific">Adineta steineri</name>
    <dbReference type="NCBI Taxonomy" id="433720"/>
    <lineage>
        <taxon>Eukaryota</taxon>
        <taxon>Metazoa</taxon>
        <taxon>Spiralia</taxon>
        <taxon>Gnathifera</taxon>
        <taxon>Rotifera</taxon>
        <taxon>Eurotatoria</taxon>
        <taxon>Bdelloidea</taxon>
        <taxon>Adinetida</taxon>
        <taxon>Adinetidae</taxon>
        <taxon>Adineta</taxon>
    </lineage>
</organism>
<proteinExistence type="predicted"/>
<protein>
    <submittedName>
        <fullName evidence="2">Uncharacterized protein</fullName>
    </submittedName>
</protein>
<dbReference type="SUPFAM" id="SSF56399">
    <property type="entry name" value="ADP-ribosylation"/>
    <property type="match status" value="1"/>
</dbReference>